<protein>
    <submittedName>
        <fullName evidence="4">Glycolate oxidase FAD binding subunit</fullName>
    </submittedName>
</protein>
<evidence type="ECO:0000259" key="3">
    <source>
        <dbReference type="PROSITE" id="PS51387"/>
    </source>
</evidence>
<name>A0A3D9STJ0_9ACTN</name>
<dbReference type="PANTHER" id="PTHR11748">
    <property type="entry name" value="D-LACTATE DEHYDROGENASE"/>
    <property type="match status" value="1"/>
</dbReference>
<dbReference type="EMBL" id="QTTT01000001">
    <property type="protein sequence ID" value="REE99276.1"/>
    <property type="molecule type" value="Genomic_DNA"/>
</dbReference>
<dbReference type="InterPro" id="IPR016169">
    <property type="entry name" value="FAD-bd_PCMH_sub2"/>
</dbReference>
<dbReference type="GO" id="GO:0071949">
    <property type="term" value="F:FAD binding"/>
    <property type="evidence" value="ECO:0007669"/>
    <property type="project" value="InterPro"/>
</dbReference>
<dbReference type="Pfam" id="PF01565">
    <property type="entry name" value="FAD_binding_4"/>
    <property type="match status" value="1"/>
</dbReference>
<comment type="caution">
    <text evidence="4">The sequence shown here is derived from an EMBL/GenBank/DDBJ whole genome shotgun (WGS) entry which is preliminary data.</text>
</comment>
<gene>
    <name evidence="4" type="ORF">DFJ69_4784</name>
</gene>
<keyword evidence="2" id="KW-0274">FAD</keyword>
<keyword evidence="1" id="KW-0285">Flavoprotein</keyword>
<dbReference type="InterPro" id="IPR016166">
    <property type="entry name" value="FAD-bd_PCMH"/>
</dbReference>
<dbReference type="RefSeq" id="WP_116024603.1">
    <property type="nucleotide sequence ID" value="NZ_QTTT01000001.1"/>
</dbReference>
<dbReference type="Gene3D" id="3.30.465.10">
    <property type="match status" value="1"/>
</dbReference>
<proteinExistence type="predicted"/>
<dbReference type="Proteomes" id="UP000256661">
    <property type="component" value="Unassembled WGS sequence"/>
</dbReference>
<dbReference type="InterPro" id="IPR036318">
    <property type="entry name" value="FAD-bd_PCMH-like_sf"/>
</dbReference>
<keyword evidence="5" id="KW-1185">Reference proteome</keyword>
<organism evidence="4 5">
    <name type="scientific">Thermomonospora umbrina</name>
    <dbReference type="NCBI Taxonomy" id="111806"/>
    <lineage>
        <taxon>Bacteria</taxon>
        <taxon>Bacillati</taxon>
        <taxon>Actinomycetota</taxon>
        <taxon>Actinomycetes</taxon>
        <taxon>Streptosporangiales</taxon>
        <taxon>Thermomonosporaceae</taxon>
        <taxon>Thermomonospora</taxon>
    </lineage>
</organism>
<dbReference type="GO" id="GO:0003824">
    <property type="term" value="F:catalytic activity"/>
    <property type="evidence" value="ECO:0007669"/>
    <property type="project" value="InterPro"/>
</dbReference>
<dbReference type="PANTHER" id="PTHR11748:SF103">
    <property type="entry name" value="GLYCOLATE OXIDASE SUBUNIT GLCE"/>
    <property type="match status" value="1"/>
</dbReference>
<accession>A0A3D9STJ0</accession>
<dbReference type="SUPFAM" id="SSF55103">
    <property type="entry name" value="FAD-linked oxidases, C-terminal domain"/>
    <property type="match status" value="1"/>
</dbReference>
<dbReference type="OrthoDB" id="9811557at2"/>
<dbReference type="InterPro" id="IPR016164">
    <property type="entry name" value="FAD-linked_Oxase-like_C"/>
</dbReference>
<sequence>MSDALSALGEACENVREALPEEGVLGVAPSFVAAPRTVAEAAGVLRAAADLGLAVVPRGNETRLDWGGPPTRCDLLLDTGGLDRVIEHAAGDLVVKVEAGLSMERLAEVLGRHGQRLALDVPLPGSTVGGTLAAGAGGPSRLLYGSARDLLIGVTMVRADGAIAKAGGKVVKNVAGYDLGKLLTGSFGTLGVIVEAAFRLHPLPEARVHVTRACDDVEEAHAAVQRVLHSLHVPAAIEIDGGDGRWTVGVLLEGVPQGTAARAEAVATLLGPSAEVADAPPPWWGAYPSGNTLIEVTAPPTALPRLAATARNGVVRGSAGLGSWHVGFDAAEPAPVADLLAALRREVPGTAVVRYAPEAVRQEIDLWGPVPALALMRRLKDQFDPGHRLSPGRFVGGI</sequence>
<feature type="domain" description="FAD-binding PCMH-type" evidence="3">
    <location>
        <begin position="24"/>
        <end position="203"/>
    </location>
</feature>
<evidence type="ECO:0000313" key="5">
    <source>
        <dbReference type="Proteomes" id="UP000256661"/>
    </source>
</evidence>
<evidence type="ECO:0000256" key="1">
    <source>
        <dbReference type="ARBA" id="ARBA00022630"/>
    </source>
</evidence>
<dbReference type="PROSITE" id="PS51387">
    <property type="entry name" value="FAD_PCMH"/>
    <property type="match status" value="1"/>
</dbReference>
<evidence type="ECO:0000313" key="4">
    <source>
        <dbReference type="EMBL" id="REE99276.1"/>
    </source>
</evidence>
<dbReference type="AlphaFoldDB" id="A0A3D9STJ0"/>
<dbReference type="SUPFAM" id="SSF56176">
    <property type="entry name" value="FAD-binding/transporter-associated domain-like"/>
    <property type="match status" value="1"/>
</dbReference>
<evidence type="ECO:0000256" key="2">
    <source>
        <dbReference type="ARBA" id="ARBA00022827"/>
    </source>
</evidence>
<dbReference type="InterPro" id="IPR006094">
    <property type="entry name" value="Oxid_FAD_bind_N"/>
</dbReference>
<reference evidence="4 5" key="1">
    <citation type="submission" date="2018-08" db="EMBL/GenBank/DDBJ databases">
        <title>Sequencing the genomes of 1000 actinobacteria strains.</title>
        <authorList>
            <person name="Klenk H.-P."/>
        </authorList>
    </citation>
    <scope>NUCLEOTIDE SEQUENCE [LARGE SCALE GENOMIC DNA]</scope>
    <source>
        <strain evidence="4 5">DSM 43927</strain>
    </source>
</reference>